<evidence type="ECO:0000256" key="2">
    <source>
        <dbReference type="ARBA" id="ARBA00022670"/>
    </source>
</evidence>
<evidence type="ECO:0000256" key="3">
    <source>
        <dbReference type="ARBA" id="ARBA00022763"/>
    </source>
</evidence>
<dbReference type="Pfam" id="PF02586">
    <property type="entry name" value="SRAP"/>
    <property type="match status" value="1"/>
</dbReference>
<evidence type="ECO:0000256" key="7">
    <source>
        <dbReference type="ARBA" id="ARBA00023239"/>
    </source>
</evidence>
<dbReference type="InterPro" id="IPR036590">
    <property type="entry name" value="SRAP-like"/>
</dbReference>
<reference evidence="9 10" key="1">
    <citation type="submission" date="2016-11" db="EMBL/GenBank/DDBJ databases">
        <authorList>
            <person name="Jaros S."/>
            <person name="Januszkiewicz K."/>
            <person name="Wedrychowicz H."/>
        </authorList>
    </citation>
    <scope>NUCLEOTIDE SEQUENCE [LARGE SCALE GENOMIC DNA]</scope>
    <source>
        <strain evidence="9 10">NF2</strain>
    </source>
</reference>
<dbReference type="InterPro" id="IPR003738">
    <property type="entry name" value="SRAP"/>
</dbReference>
<protein>
    <recommendedName>
        <fullName evidence="8">Abasic site processing protein</fullName>
        <ecNumber evidence="8">3.4.-.-</ecNumber>
    </recommendedName>
</protein>
<dbReference type="PANTHER" id="PTHR13604:SF0">
    <property type="entry name" value="ABASIC SITE PROCESSING PROTEIN HMCES"/>
    <property type="match status" value="1"/>
</dbReference>
<proteinExistence type="inferred from homology"/>
<evidence type="ECO:0000256" key="5">
    <source>
        <dbReference type="ARBA" id="ARBA00023124"/>
    </source>
</evidence>
<dbReference type="GO" id="GO:0003697">
    <property type="term" value="F:single-stranded DNA binding"/>
    <property type="evidence" value="ECO:0007669"/>
    <property type="project" value="InterPro"/>
</dbReference>
<dbReference type="GO" id="GO:0006508">
    <property type="term" value="P:proteolysis"/>
    <property type="evidence" value="ECO:0007669"/>
    <property type="project" value="UniProtKB-KW"/>
</dbReference>
<keyword evidence="5" id="KW-0190">Covalent protein-DNA linkage</keyword>
<dbReference type="GO" id="GO:0106300">
    <property type="term" value="P:protein-DNA covalent cross-linking repair"/>
    <property type="evidence" value="ECO:0007669"/>
    <property type="project" value="InterPro"/>
</dbReference>
<dbReference type="Proteomes" id="UP000197781">
    <property type="component" value="Chromosome"/>
</dbReference>
<dbReference type="KEGG" id="bfm:BP422_19420"/>
<sequence length="86" mass="9982">MSCTIITTKPNDVVANIHDRMLVILRQEDEEIWLDRDKFDSDLLQSLLIPYDSDKMRAYPVPAMVGSPKNDKPVPVLRRRVFLLNN</sequence>
<name>A0A220MK60_9BACL</name>
<dbReference type="PANTHER" id="PTHR13604">
    <property type="entry name" value="DC12-RELATED"/>
    <property type="match status" value="1"/>
</dbReference>
<evidence type="ECO:0000256" key="6">
    <source>
        <dbReference type="ARBA" id="ARBA00023125"/>
    </source>
</evidence>
<dbReference type="GO" id="GO:0016829">
    <property type="term" value="F:lyase activity"/>
    <property type="evidence" value="ECO:0007669"/>
    <property type="project" value="UniProtKB-KW"/>
</dbReference>
<keyword evidence="3" id="KW-0227">DNA damage</keyword>
<dbReference type="RefSeq" id="WP_236841139.1">
    <property type="nucleotide sequence ID" value="NZ_CP018145.1"/>
</dbReference>
<dbReference type="Gene3D" id="3.90.1680.10">
    <property type="entry name" value="SOS response associated peptidase-like"/>
    <property type="match status" value="1"/>
</dbReference>
<dbReference type="SUPFAM" id="SSF143081">
    <property type="entry name" value="BB1717-like"/>
    <property type="match status" value="1"/>
</dbReference>
<dbReference type="AlphaFoldDB" id="A0A220MK60"/>
<keyword evidence="4 8" id="KW-0378">Hydrolase</keyword>
<keyword evidence="2 8" id="KW-0645">Protease</keyword>
<evidence type="ECO:0000313" key="10">
    <source>
        <dbReference type="Proteomes" id="UP000197781"/>
    </source>
</evidence>
<dbReference type="GO" id="GO:0008233">
    <property type="term" value="F:peptidase activity"/>
    <property type="evidence" value="ECO:0007669"/>
    <property type="project" value="UniProtKB-KW"/>
</dbReference>
<organism evidence="9 10">
    <name type="scientific">Brevibacillus formosus</name>
    <dbReference type="NCBI Taxonomy" id="54913"/>
    <lineage>
        <taxon>Bacteria</taxon>
        <taxon>Bacillati</taxon>
        <taxon>Bacillota</taxon>
        <taxon>Bacilli</taxon>
        <taxon>Bacillales</taxon>
        <taxon>Paenibacillaceae</taxon>
        <taxon>Brevibacillus</taxon>
    </lineage>
</organism>
<dbReference type="EMBL" id="CP018145">
    <property type="protein sequence ID" value="ASJ55524.1"/>
    <property type="molecule type" value="Genomic_DNA"/>
</dbReference>
<evidence type="ECO:0000313" key="9">
    <source>
        <dbReference type="EMBL" id="ASJ55524.1"/>
    </source>
</evidence>
<comment type="similarity">
    <text evidence="1 8">Belongs to the SOS response-associated peptidase family.</text>
</comment>
<dbReference type="EC" id="3.4.-.-" evidence="8"/>
<evidence type="ECO:0000256" key="8">
    <source>
        <dbReference type="RuleBase" id="RU364100"/>
    </source>
</evidence>
<evidence type="ECO:0000256" key="4">
    <source>
        <dbReference type="ARBA" id="ARBA00022801"/>
    </source>
</evidence>
<keyword evidence="6" id="KW-0238">DNA-binding</keyword>
<accession>A0A220MK60</accession>
<gene>
    <name evidence="9" type="ORF">BP422_19420</name>
</gene>
<keyword evidence="7" id="KW-0456">Lyase</keyword>
<evidence type="ECO:0000256" key="1">
    <source>
        <dbReference type="ARBA" id="ARBA00008136"/>
    </source>
</evidence>